<feature type="binding site" evidence="8 9">
    <location>
        <position position="91"/>
    </location>
    <ligand>
        <name>ATP</name>
        <dbReference type="ChEBI" id="CHEBI:30616"/>
    </ligand>
</feature>
<comment type="catalytic activity">
    <reaction evidence="8">
        <text>a ribonucleoside 5'-diphosphate + ATP = a ribonucleoside 5'-triphosphate + ADP</text>
        <dbReference type="Rhea" id="RHEA:18113"/>
        <dbReference type="ChEBI" id="CHEBI:30616"/>
        <dbReference type="ChEBI" id="CHEBI:57930"/>
        <dbReference type="ChEBI" id="CHEBI:61557"/>
        <dbReference type="ChEBI" id="CHEBI:456216"/>
        <dbReference type="EC" id="2.7.4.6"/>
    </reaction>
</comment>
<organism evidence="13 14">
    <name type="scientific">Novipirellula caenicola</name>
    <dbReference type="NCBI Taxonomy" id="1536901"/>
    <lineage>
        <taxon>Bacteria</taxon>
        <taxon>Pseudomonadati</taxon>
        <taxon>Planctomycetota</taxon>
        <taxon>Planctomycetia</taxon>
        <taxon>Pirellulales</taxon>
        <taxon>Pirellulaceae</taxon>
        <taxon>Novipirellula</taxon>
    </lineage>
</organism>
<feature type="binding site" evidence="8 9">
    <location>
        <position position="57"/>
    </location>
    <ligand>
        <name>ATP</name>
        <dbReference type="ChEBI" id="CHEBI:30616"/>
    </ligand>
</feature>
<evidence type="ECO:0000256" key="9">
    <source>
        <dbReference type="PROSITE-ProRule" id="PRU00706"/>
    </source>
</evidence>
<comment type="function">
    <text evidence="8">Major role in the synthesis of nucleoside triphosphates other than ATP. The ATP gamma phosphate is transferred to the NDP beta phosphate via a ping-pong mechanism, using a phosphorylated active-site intermediate.</text>
</comment>
<keyword evidence="7 8" id="KW-0067">ATP-binding</keyword>
<dbReference type="RefSeq" id="WP_345683695.1">
    <property type="nucleotide sequence ID" value="NZ_BAABRO010000004.1"/>
</dbReference>
<evidence type="ECO:0000256" key="2">
    <source>
        <dbReference type="ARBA" id="ARBA00008142"/>
    </source>
</evidence>
<evidence type="ECO:0000256" key="3">
    <source>
        <dbReference type="ARBA" id="ARBA00022553"/>
    </source>
</evidence>
<dbReference type="InterPro" id="IPR001564">
    <property type="entry name" value="Nucleoside_diP_kinase"/>
</dbReference>
<feature type="domain" description="Nucleoside diphosphate kinase-like" evidence="12">
    <location>
        <begin position="1"/>
        <end position="138"/>
    </location>
</feature>
<dbReference type="NCBIfam" id="NF001908">
    <property type="entry name" value="PRK00668.1"/>
    <property type="match status" value="1"/>
</dbReference>
<dbReference type="CDD" id="cd04413">
    <property type="entry name" value="NDPk_I"/>
    <property type="match status" value="1"/>
</dbReference>
<proteinExistence type="inferred from homology"/>
<evidence type="ECO:0000256" key="1">
    <source>
        <dbReference type="ARBA" id="ARBA00001946"/>
    </source>
</evidence>
<keyword evidence="3 8" id="KW-0597">Phosphoprotein</keyword>
<keyword evidence="4 8" id="KW-0808">Transferase</keyword>
<comment type="similarity">
    <text evidence="2 8 9 10">Belongs to the NDK family.</text>
</comment>
<evidence type="ECO:0000256" key="5">
    <source>
        <dbReference type="ARBA" id="ARBA00022741"/>
    </source>
</evidence>
<dbReference type="SMART" id="SM00562">
    <property type="entry name" value="NDK"/>
    <property type="match status" value="1"/>
</dbReference>
<evidence type="ECO:0000313" key="13">
    <source>
        <dbReference type="EMBL" id="GAA5506776.1"/>
    </source>
</evidence>
<keyword evidence="8" id="KW-0963">Cytoplasm</keyword>
<evidence type="ECO:0000256" key="7">
    <source>
        <dbReference type="ARBA" id="ARBA00022840"/>
    </source>
</evidence>
<dbReference type="PROSITE" id="PS00469">
    <property type="entry name" value="NDPK"/>
    <property type="match status" value="1"/>
</dbReference>
<dbReference type="EC" id="2.7.4.6" evidence="8 11"/>
<keyword evidence="14" id="KW-1185">Reference proteome</keyword>
<reference evidence="13 14" key="1">
    <citation type="submission" date="2024-02" db="EMBL/GenBank/DDBJ databases">
        <title>Rhodopirellula caenicola NBRC 110016.</title>
        <authorList>
            <person name="Ichikawa N."/>
            <person name="Katano-Makiyama Y."/>
            <person name="Hidaka K."/>
        </authorList>
    </citation>
    <scope>NUCLEOTIDE SEQUENCE [LARGE SCALE GENOMIC DNA]</scope>
    <source>
        <strain evidence="13 14">NBRC 110016</strain>
    </source>
</reference>
<dbReference type="EMBL" id="BAABRO010000004">
    <property type="protein sequence ID" value="GAA5506776.1"/>
    <property type="molecule type" value="Genomic_DNA"/>
</dbReference>
<evidence type="ECO:0000256" key="4">
    <source>
        <dbReference type="ARBA" id="ARBA00022679"/>
    </source>
</evidence>
<feature type="binding site" evidence="8 9">
    <location>
        <position position="102"/>
    </location>
    <ligand>
        <name>ATP</name>
        <dbReference type="ChEBI" id="CHEBI:30616"/>
    </ligand>
</feature>
<dbReference type="SUPFAM" id="SSF54919">
    <property type="entry name" value="Nucleoside diphosphate kinase, NDK"/>
    <property type="match status" value="1"/>
</dbReference>
<dbReference type="HAMAP" id="MF_00451">
    <property type="entry name" value="NDP_kinase"/>
    <property type="match status" value="1"/>
</dbReference>
<evidence type="ECO:0000256" key="11">
    <source>
        <dbReference type="RuleBase" id="RU004013"/>
    </source>
</evidence>
<dbReference type="InterPro" id="IPR023005">
    <property type="entry name" value="Nucleoside_diP_kinase_AS"/>
</dbReference>
<gene>
    <name evidence="8 13" type="primary">ndk</name>
    <name evidence="13" type="ORF">Rcae01_02229</name>
</gene>
<sequence>MQRTLVLLKPDCVQRRLMGEVISRFEAKGLHVVGMKMLRVTPELSRQHYAEHVEKPFYGGLEEFITSAPVVALAIDGLDVIQVVRDMLGATNGLKAAAGTIRGDFSSSRQMNLVHASDSEESASRELKLYFRDEELCDYESVLTAFMRASDE</sequence>
<evidence type="ECO:0000313" key="14">
    <source>
        <dbReference type="Proteomes" id="UP001416858"/>
    </source>
</evidence>
<dbReference type="InterPro" id="IPR036850">
    <property type="entry name" value="NDK-like_dom_sf"/>
</dbReference>
<comment type="caution">
    <text evidence="13">The sequence shown here is derived from an EMBL/GenBank/DDBJ whole genome shotgun (WGS) entry which is preliminary data.</text>
</comment>
<evidence type="ECO:0000256" key="10">
    <source>
        <dbReference type="RuleBase" id="RU004011"/>
    </source>
</evidence>
<comment type="cofactor">
    <cofactor evidence="1 8">
        <name>Mg(2+)</name>
        <dbReference type="ChEBI" id="CHEBI:18420"/>
    </cofactor>
</comment>
<keyword evidence="6 8" id="KW-0418">Kinase</keyword>
<comment type="subunit">
    <text evidence="8">Homotetramer.</text>
</comment>
<name>A0ABP9VNM6_9BACT</name>
<feature type="binding site" evidence="8 9">
    <location>
        <position position="112"/>
    </location>
    <ligand>
        <name>ATP</name>
        <dbReference type="ChEBI" id="CHEBI:30616"/>
    </ligand>
</feature>
<keyword evidence="5 8" id="KW-0547">Nucleotide-binding</keyword>
<dbReference type="Proteomes" id="UP001416858">
    <property type="component" value="Unassembled WGS sequence"/>
</dbReference>
<keyword evidence="8" id="KW-0546">Nucleotide metabolism</keyword>
<evidence type="ECO:0000259" key="12">
    <source>
        <dbReference type="SMART" id="SM00562"/>
    </source>
</evidence>
<dbReference type="PRINTS" id="PR01243">
    <property type="entry name" value="NUCDPKINASE"/>
</dbReference>
<evidence type="ECO:0000256" key="6">
    <source>
        <dbReference type="ARBA" id="ARBA00022777"/>
    </source>
</evidence>
<comment type="catalytic activity">
    <reaction evidence="8 11">
        <text>a 2'-deoxyribonucleoside 5'-diphosphate + ATP = a 2'-deoxyribonucleoside 5'-triphosphate + ADP</text>
        <dbReference type="Rhea" id="RHEA:44640"/>
        <dbReference type="ChEBI" id="CHEBI:30616"/>
        <dbReference type="ChEBI" id="CHEBI:61560"/>
        <dbReference type="ChEBI" id="CHEBI:73316"/>
        <dbReference type="ChEBI" id="CHEBI:456216"/>
        <dbReference type="EC" id="2.7.4.6"/>
    </reaction>
</comment>
<dbReference type="GO" id="GO:0016301">
    <property type="term" value="F:kinase activity"/>
    <property type="evidence" value="ECO:0007669"/>
    <property type="project" value="UniProtKB-KW"/>
</dbReference>
<dbReference type="Gene3D" id="3.30.70.141">
    <property type="entry name" value="Nucleoside diphosphate kinase-like domain"/>
    <property type="match status" value="1"/>
</dbReference>
<feature type="active site" description="Pros-phosphohistidine intermediate" evidence="8 9">
    <location>
        <position position="115"/>
    </location>
</feature>
<keyword evidence="8" id="KW-0479">Metal-binding</keyword>
<feature type="binding site" evidence="8 9">
    <location>
        <position position="9"/>
    </location>
    <ligand>
        <name>ATP</name>
        <dbReference type="ChEBI" id="CHEBI:30616"/>
    </ligand>
</feature>
<feature type="binding site" evidence="8 9">
    <location>
        <position position="85"/>
    </location>
    <ligand>
        <name>ATP</name>
        <dbReference type="ChEBI" id="CHEBI:30616"/>
    </ligand>
</feature>
<dbReference type="InterPro" id="IPR034907">
    <property type="entry name" value="NDK-like_dom"/>
</dbReference>
<accession>A0ABP9VNM6</accession>
<dbReference type="PROSITE" id="PS51374">
    <property type="entry name" value="NDPK_LIKE"/>
    <property type="match status" value="1"/>
</dbReference>
<comment type="subcellular location">
    <subcellularLocation>
        <location evidence="8">Cytoplasm</location>
    </subcellularLocation>
</comment>
<protein>
    <recommendedName>
        <fullName evidence="8 11">Nucleoside diphosphate kinase</fullName>
        <shortName evidence="8">NDK</shortName>
        <shortName evidence="8">NDP kinase</shortName>
        <ecNumber evidence="8 11">2.7.4.6</ecNumber>
    </recommendedName>
    <alternativeName>
        <fullName evidence="8">Nucleoside-2-P kinase</fullName>
    </alternativeName>
</protein>
<dbReference type="PANTHER" id="PTHR11349">
    <property type="entry name" value="NUCLEOSIDE DIPHOSPHATE KINASE"/>
    <property type="match status" value="1"/>
</dbReference>
<dbReference type="Pfam" id="PF00334">
    <property type="entry name" value="NDK"/>
    <property type="match status" value="1"/>
</dbReference>
<evidence type="ECO:0000256" key="8">
    <source>
        <dbReference type="HAMAP-Rule" id="MF_00451"/>
    </source>
</evidence>
<keyword evidence="8" id="KW-0460">Magnesium</keyword>